<dbReference type="Proteomes" id="UP000798602">
    <property type="component" value="Unassembled WGS sequence"/>
</dbReference>
<evidence type="ECO:0000256" key="3">
    <source>
        <dbReference type="ARBA" id="ARBA00022840"/>
    </source>
</evidence>
<evidence type="ECO:0000259" key="4">
    <source>
        <dbReference type="PROSITE" id="PS50893"/>
    </source>
</evidence>
<keyword evidence="6" id="KW-1185">Reference proteome</keyword>
<dbReference type="SUPFAM" id="SSF52540">
    <property type="entry name" value="P-loop containing nucleoside triphosphate hydrolases"/>
    <property type="match status" value="1"/>
</dbReference>
<keyword evidence="2" id="KW-0547">Nucleotide-binding</keyword>
<keyword evidence="1" id="KW-0813">Transport</keyword>
<evidence type="ECO:0000313" key="6">
    <source>
        <dbReference type="Proteomes" id="UP000798602"/>
    </source>
</evidence>
<gene>
    <name evidence="5" type="ORF">GV828_12555</name>
</gene>
<evidence type="ECO:0000256" key="2">
    <source>
        <dbReference type="ARBA" id="ARBA00022741"/>
    </source>
</evidence>
<dbReference type="PANTHER" id="PTHR42734">
    <property type="entry name" value="METAL TRANSPORT SYSTEM ATP-BINDING PROTEIN TM_0124-RELATED"/>
    <property type="match status" value="1"/>
</dbReference>
<protein>
    <submittedName>
        <fullName evidence="5">ATP-binding cassette domain-containing protein</fullName>
    </submittedName>
</protein>
<dbReference type="SMART" id="SM00382">
    <property type="entry name" value="AAA"/>
    <property type="match status" value="1"/>
</dbReference>
<dbReference type="GO" id="GO:0005524">
    <property type="term" value="F:ATP binding"/>
    <property type="evidence" value="ECO:0007669"/>
    <property type="project" value="UniProtKB-KW"/>
</dbReference>
<dbReference type="InterPro" id="IPR003439">
    <property type="entry name" value="ABC_transporter-like_ATP-bd"/>
</dbReference>
<reference evidence="6" key="1">
    <citation type="submission" date="2020-01" db="EMBL/GenBank/DDBJ databases">
        <title>Sphingomonas sp. strain CSW-10.</title>
        <authorList>
            <person name="Chen W.-M."/>
        </authorList>
    </citation>
    <scope>NUCLEOTIDE SEQUENCE [LARGE SCALE GENOMIC DNA]</scope>
    <source>
        <strain evidence="6">NST-5</strain>
    </source>
</reference>
<dbReference type="CDD" id="cd03214">
    <property type="entry name" value="ABC_Iron-Siderophores_B12_Hemin"/>
    <property type="match status" value="1"/>
</dbReference>
<name>A0ABW9ZBE7_9FLAO</name>
<dbReference type="InterPro" id="IPR003593">
    <property type="entry name" value="AAA+_ATPase"/>
</dbReference>
<sequence length="259" mass="29515">MSEKKIIFSTENLTVGYPDKIVATELNFQLTESKLIGLIGANGIGKSTLLKTISGILKPISGKIFIENQNLNNISPKQLSRKISLVLTDKLTLSNLTVFEVVALGRHPYTNWLGTLSEKDLAQTNLALQITQIEHLAQKKYFEISDGQLQKVLIARTLAQDTPLIILDEPTTHLDFQHKILTLKLLQNLAKNQQKTILFSTHDLELAIQMCDEIMLMTPEFFEINLPKNLIDNNHLNYLFKDESIFFDKEKEKFVFKNF</sequence>
<dbReference type="RefSeq" id="WP_166537849.1">
    <property type="nucleotide sequence ID" value="NZ_JAABLM010000020.1"/>
</dbReference>
<organism evidence="5 6">
    <name type="scientific">Flavobacterium ichthyis</name>
    <dbReference type="NCBI Taxonomy" id="2698827"/>
    <lineage>
        <taxon>Bacteria</taxon>
        <taxon>Pseudomonadati</taxon>
        <taxon>Bacteroidota</taxon>
        <taxon>Flavobacteriia</taxon>
        <taxon>Flavobacteriales</taxon>
        <taxon>Flavobacteriaceae</taxon>
        <taxon>Flavobacterium</taxon>
    </lineage>
</organism>
<dbReference type="InterPro" id="IPR050153">
    <property type="entry name" value="Metal_Ion_Import_ABC"/>
</dbReference>
<dbReference type="EMBL" id="JAABLM010000020">
    <property type="protein sequence ID" value="NBL66031.1"/>
    <property type="molecule type" value="Genomic_DNA"/>
</dbReference>
<accession>A0ABW9ZBE7</accession>
<feature type="domain" description="ABC transporter" evidence="4">
    <location>
        <begin position="8"/>
        <end position="244"/>
    </location>
</feature>
<dbReference type="Gene3D" id="3.40.50.300">
    <property type="entry name" value="P-loop containing nucleotide triphosphate hydrolases"/>
    <property type="match status" value="1"/>
</dbReference>
<keyword evidence="3 5" id="KW-0067">ATP-binding</keyword>
<dbReference type="InterPro" id="IPR027417">
    <property type="entry name" value="P-loop_NTPase"/>
</dbReference>
<comment type="caution">
    <text evidence="5">The sequence shown here is derived from an EMBL/GenBank/DDBJ whole genome shotgun (WGS) entry which is preliminary data.</text>
</comment>
<dbReference type="PROSITE" id="PS50893">
    <property type="entry name" value="ABC_TRANSPORTER_2"/>
    <property type="match status" value="1"/>
</dbReference>
<evidence type="ECO:0000256" key="1">
    <source>
        <dbReference type="ARBA" id="ARBA00022448"/>
    </source>
</evidence>
<evidence type="ECO:0000313" key="5">
    <source>
        <dbReference type="EMBL" id="NBL66031.1"/>
    </source>
</evidence>
<dbReference type="PANTHER" id="PTHR42734:SF21">
    <property type="entry name" value="IRON ABC TRANSPORTER, ATP-BINDING PROTEIN"/>
    <property type="match status" value="1"/>
</dbReference>
<proteinExistence type="predicted"/>
<dbReference type="Pfam" id="PF00005">
    <property type="entry name" value="ABC_tran"/>
    <property type="match status" value="1"/>
</dbReference>